<sequence length="171" mass="19212">KAAQGPLMRYDGLAPQLAQRRADLPTGIERFILGLGKKVLLAEAAGKIASQVFVLSAVALTSGKMWLGAICYALQIFFDFAGYTDMALGLGRMFGFALPENFNYPYLADSVTDFWRRWHITLSQWFRDYVYIPLGGNRKGKARQILNLCIVWLLTGLWHGSAWTFVAWGAW</sequence>
<comment type="subcellular location">
    <subcellularLocation>
        <location evidence="1">Cell membrane</location>
        <topology evidence="1">Multi-pass membrane protein</topology>
    </subcellularLocation>
</comment>
<comment type="caution">
    <text evidence="8">The sequence shown here is derived from an EMBL/GenBank/DDBJ whole genome shotgun (WGS) entry which is preliminary data.</text>
</comment>
<feature type="non-terminal residue" evidence="8">
    <location>
        <position position="1"/>
    </location>
</feature>
<dbReference type="Pfam" id="PF03062">
    <property type="entry name" value="MBOAT"/>
    <property type="match status" value="1"/>
</dbReference>
<dbReference type="AlphaFoldDB" id="K1RPN3"/>
<evidence type="ECO:0000256" key="4">
    <source>
        <dbReference type="ARBA" id="ARBA00022692"/>
    </source>
</evidence>
<evidence type="ECO:0000256" key="7">
    <source>
        <dbReference type="SAM" id="Phobius"/>
    </source>
</evidence>
<dbReference type="GO" id="GO:0005886">
    <property type="term" value="C:plasma membrane"/>
    <property type="evidence" value="ECO:0007669"/>
    <property type="project" value="UniProtKB-SubCell"/>
</dbReference>
<keyword evidence="4 7" id="KW-0812">Transmembrane</keyword>
<feature type="transmembrane region" description="Helical" evidence="7">
    <location>
        <begin position="145"/>
        <end position="168"/>
    </location>
</feature>
<evidence type="ECO:0000256" key="3">
    <source>
        <dbReference type="ARBA" id="ARBA00022475"/>
    </source>
</evidence>
<protein>
    <submittedName>
        <fullName evidence="8">Membrane bound O-acyl transferase MBOAT family protein</fullName>
    </submittedName>
</protein>
<dbReference type="InterPro" id="IPR004299">
    <property type="entry name" value="MBOAT_fam"/>
</dbReference>
<keyword evidence="5 7" id="KW-1133">Transmembrane helix</keyword>
<dbReference type="GO" id="GO:0016746">
    <property type="term" value="F:acyltransferase activity"/>
    <property type="evidence" value="ECO:0007669"/>
    <property type="project" value="InterPro"/>
</dbReference>
<dbReference type="PANTHER" id="PTHR13285:SF18">
    <property type="entry name" value="PROTEIN-CYSTEINE N-PALMITOYLTRANSFERASE RASP"/>
    <property type="match status" value="1"/>
</dbReference>
<gene>
    <name evidence="8" type="ORF">LEA_19419</name>
</gene>
<keyword evidence="3" id="KW-1003">Cell membrane</keyword>
<dbReference type="PIRSF" id="PIRSF016636">
    <property type="entry name" value="AlgI_DltB"/>
    <property type="match status" value="1"/>
</dbReference>
<keyword evidence="8" id="KW-0808">Transferase</keyword>
<dbReference type="InterPro" id="IPR028362">
    <property type="entry name" value="AlgI"/>
</dbReference>
<comment type="similarity">
    <text evidence="2">Belongs to the membrane-bound acyltransferase family.</text>
</comment>
<dbReference type="PIRSF" id="PIRSF500217">
    <property type="entry name" value="AlgI"/>
    <property type="match status" value="1"/>
</dbReference>
<evidence type="ECO:0000256" key="1">
    <source>
        <dbReference type="ARBA" id="ARBA00004651"/>
    </source>
</evidence>
<dbReference type="InterPro" id="IPR024194">
    <property type="entry name" value="Ac/AlaTfrase_AlgI/DltB"/>
</dbReference>
<evidence type="ECO:0000313" key="8">
    <source>
        <dbReference type="EMBL" id="EKC47348.1"/>
    </source>
</evidence>
<reference evidence="8" key="1">
    <citation type="journal article" date="2013" name="Environ. Microbiol.">
        <title>Microbiota from the distal guts of lean and obese adolescents exhibit partial functional redundancy besides clear differences in community structure.</title>
        <authorList>
            <person name="Ferrer M."/>
            <person name="Ruiz A."/>
            <person name="Lanza F."/>
            <person name="Haange S.B."/>
            <person name="Oberbach A."/>
            <person name="Till H."/>
            <person name="Bargiela R."/>
            <person name="Campoy C."/>
            <person name="Segura M.T."/>
            <person name="Richter M."/>
            <person name="von Bergen M."/>
            <person name="Seifert J."/>
            <person name="Suarez A."/>
        </authorList>
    </citation>
    <scope>NUCLEOTIDE SEQUENCE</scope>
</reference>
<evidence type="ECO:0000256" key="6">
    <source>
        <dbReference type="ARBA" id="ARBA00023136"/>
    </source>
</evidence>
<accession>K1RPN3</accession>
<dbReference type="EMBL" id="AJWY01013355">
    <property type="protein sequence ID" value="EKC47348.1"/>
    <property type="molecule type" value="Genomic_DNA"/>
</dbReference>
<evidence type="ECO:0000256" key="2">
    <source>
        <dbReference type="ARBA" id="ARBA00010323"/>
    </source>
</evidence>
<dbReference type="PANTHER" id="PTHR13285">
    <property type="entry name" value="ACYLTRANSFERASE"/>
    <property type="match status" value="1"/>
</dbReference>
<proteinExistence type="inferred from homology"/>
<feature type="non-terminal residue" evidence="8">
    <location>
        <position position="171"/>
    </location>
</feature>
<evidence type="ECO:0000256" key="5">
    <source>
        <dbReference type="ARBA" id="ARBA00022989"/>
    </source>
</evidence>
<organism evidence="8">
    <name type="scientific">human gut metagenome</name>
    <dbReference type="NCBI Taxonomy" id="408170"/>
    <lineage>
        <taxon>unclassified sequences</taxon>
        <taxon>metagenomes</taxon>
        <taxon>organismal metagenomes</taxon>
    </lineage>
</organism>
<name>K1RPN3_9ZZZZ</name>
<dbReference type="GO" id="GO:0042121">
    <property type="term" value="P:alginic acid biosynthetic process"/>
    <property type="evidence" value="ECO:0007669"/>
    <property type="project" value="InterPro"/>
</dbReference>
<dbReference type="InterPro" id="IPR051085">
    <property type="entry name" value="MB_O-acyltransferase"/>
</dbReference>
<keyword evidence="6 7" id="KW-0472">Membrane</keyword>